<dbReference type="SUPFAM" id="SSF56300">
    <property type="entry name" value="Metallo-dependent phosphatases"/>
    <property type="match status" value="1"/>
</dbReference>
<dbReference type="Gene3D" id="3.60.21.10">
    <property type="match status" value="1"/>
</dbReference>
<feature type="domain" description="Capsule synthesis protein CapA" evidence="3">
    <location>
        <begin position="84"/>
        <end position="341"/>
    </location>
</feature>
<accession>Q090K4</accession>
<proteinExistence type="inferred from homology"/>
<dbReference type="InterPro" id="IPR052169">
    <property type="entry name" value="CW_Biosynth-Accessory"/>
</dbReference>
<dbReference type="PATRIC" id="fig|378806.16.peg.5293"/>
<dbReference type="PANTHER" id="PTHR33393">
    <property type="entry name" value="POLYGLUTAMINE SYNTHESIS ACCESSORY PROTEIN RV0574C-RELATED"/>
    <property type="match status" value="1"/>
</dbReference>
<dbReference type="AlphaFoldDB" id="Q090K4"/>
<dbReference type="InterPro" id="IPR019079">
    <property type="entry name" value="Capsule_synth_CapA"/>
</dbReference>
<dbReference type="EMBL" id="AAMD01000062">
    <property type="protein sequence ID" value="EAU66185.1"/>
    <property type="molecule type" value="Genomic_DNA"/>
</dbReference>
<dbReference type="PANTHER" id="PTHR33393:SF13">
    <property type="entry name" value="PGA BIOSYNTHESIS PROTEIN CAPA"/>
    <property type="match status" value="1"/>
</dbReference>
<evidence type="ECO:0000313" key="4">
    <source>
        <dbReference type="EMBL" id="EAU66185.1"/>
    </source>
</evidence>
<feature type="compositionally biased region" description="Pro residues" evidence="2">
    <location>
        <begin position="51"/>
        <end position="81"/>
    </location>
</feature>
<dbReference type="CDD" id="cd07381">
    <property type="entry name" value="MPP_CapA"/>
    <property type="match status" value="1"/>
</dbReference>
<reference evidence="4 5" key="1">
    <citation type="submission" date="2006-04" db="EMBL/GenBank/DDBJ databases">
        <authorList>
            <person name="Nierman W.C."/>
        </authorList>
    </citation>
    <scope>NUCLEOTIDE SEQUENCE [LARGE SCALE GENOMIC DNA]</scope>
    <source>
        <strain evidence="4 5">DW4/3-1</strain>
    </source>
</reference>
<dbReference type="SMART" id="SM00854">
    <property type="entry name" value="PGA_cap"/>
    <property type="match status" value="1"/>
</dbReference>
<feature type="region of interest" description="Disordered" evidence="2">
    <location>
        <begin position="49"/>
        <end position="81"/>
    </location>
</feature>
<protein>
    <submittedName>
        <fullName evidence="4">Polyglutamate synthase CapA</fullName>
    </submittedName>
</protein>
<comment type="caution">
    <text evidence="4">The sequence shown here is derived from an EMBL/GenBank/DDBJ whole genome shotgun (WGS) entry which is preliminary data.</text>
</comment>
<evidence type="ECO:0000256" key="2">
    <source>
        <dbReference type="SAM" id="MobiDB-lite"/>
    </source>
</evidence>
<sequence>MLSFSRAIGEPGNLRVAIFRAQGRVSLPSMRRAALLLILLATACARRSTLPPEPVPAPPPEPAVALPTPPPPPPEPPPPARPVTLLVGGDVTVGHHHQTYFDEQVAKGRSREEMFAHGFKGVKAAAEAADLFLVNLECPFTEGGEKLPKNFNFRARPEFVNTLLAGSVDVVSLANNHMMDYGPQGLLDTLATLEQARIPYFGAGRTLAEARRPALVTVGGVRFAFLGYFFLGTRNIEPPQVYATETTPGVAGHFSDIQVMEQMLREDILAAKAQADVVLPYFHWGREGTFEPEPYQIQLARVAIEAGAAGVLGSHPHVLQGMELYQGAPVVYSLGNFVFGGNWNPREKRSALFQARFSPAGYLSSEIIPLRTDRYPEVPIQPVIVTGPEAEAVMRLLATSSEKLPRMLPELEPWRPASPLP</sequence>
<dbReference type="InterPro" id="IPR029052">
    <property type="entry name" value="Metallo-depent_PP-like"/>
</dbReference>
<evidence type="ECO:0000259" key="3">
    <source>
        <dbReference type="SMART" id="SM00854"/>
    </source>
</evidence>
<evidence type="ECO:0000313" key="5">
    <source>
        <dbReference type="Proteomes" id="UP000032702"/>
    </source>
</evidence>
<gene>
    <name evidence="4" type="ORF">STIAU_5317</name>
</gene>
<evidence type="ECO:0000256" key="1">
    <source>
        <dbReference type="ARBA" id="ARBA00005662"/>
    </source>
</evidence>
<name>Q090K4_STIAD</name>
<comment type="similarity">
    <text evidence="1">Belongs to the CapA family.</text>
</comment>
<dbReference type="Proteomes" id="UP000032702">
    <property type="component" value="Unassembled WGS sequence"/>
</dbReference>
<organism evidence="4 5">
    <name type="scientific">Stigmatella aurantiaca (strain DW4/3-1)</name>
    <dbReference type="NCBI Taxonomy" id="378806"/>
    <lineage>
        <taxon>Bacteria</taxon>
        <taxon>Pseudomonadati</taxon>
        <taxon>Myxococcota</taxon>
        <taxon>Myxococcia</taxon>
        <taxon>Myxococcales</taxon>
        <taxon>Cystobacterineae</taxon>
        <taxon>Archangiaceae</taxon>
        <taxon>Stigmatella</taxon>
    </lineage>
</organism>
<dbReference type="Pfam" id="PF09587">
    <property type="entry name" value="PGA_cap"/>
    <property type="match status" value="1"/>
</dbReference>